<dbReference type="EMBL" id="CP064948">
    <property type="protein sequence ID" value="QPH51991.1"/>
    <property type="molecule type" value="Genomic_DNA"/>
</dbReference>
<accession>A0A7S9Q5G5</accession>
<geneLocation type="plasmid" evidence="1 2">
    <name>pVIM-24-ZDHY414</name>
</geneLocation>
<dbReference type="Proteomes" id="UP000594430">
    <property type="component" value="Plasmid pVIM-24-ZDHY414"/>
</dbReference>
<dbReference type="AlphaFoldDB" id="A0A7S9Q5G5"/>
<keyword evidence="1" id="KW-0614">Plasmid</keyword>
<sequence length="108" mass="11650">MRTALQTQRLAPLPGGDDHPARIAYLVLNPASDPIELDVGCPGLGFGGPSWPVLDGNHRLAAAIYREDEFISAQVSGDLDHAFELFQVDCEEPDLKISSDDSISECTL</sequence>
<organism evidence="1 2">
    <name type="scientific">Pseudomonas fulva</name>
    <dbReference type="NCBI Taxonomy" id="47880"/>
    <lineage>
        <taxon>Bacteria</taxon>
        <taxon>Pseudomonadati</taxon>
        <taxon>Pseudomonadota</taxon>
        <taxon>Gammaproteobacteria</taxon>
        <taxon>Pseudomonadales</taxon>
        <taxon>Pseudomonadaceae</taxon>
        <taxon>Pseudomonas</taxon>
    </lineage>
</organism>
<reference evidence="1 2" key="1">
    <citation type="submission" date="2020-11" db="EMBL/GenBank/DDBJ databases">
        <title>Pseudomonas fulva producing VIM-24.</title>
        <authorList>
            <person name="Liu S."/>
        </authorList>
    </citation>
    <scope>NUCLEOTIDE SEQUENCE [LARGE SCALE GENOMIC DNA]</scope>
    <source>
        <strain evidence="1 2">ZDHY414</strain>
        <plasmid evidence="1 2">pVIM-24-ZDHY414</plasmid>
    </source>
</reference>
<name>A0A7S9Q5G5_9PSED</name>
<evidence type="ECO:0000313" key="2">
    <source>
        <dbReference type="Proteomes" id="UP000594430"/>
    </source>
</evidence>
<protein>
    <submittedName>
        <fullName evidence="1">Uncharacterized protein</fullName>
    </submittedName>
</protein>
<proteinExistence type="predicted"/>
<gene>
    <name evidence="1" type="ORF">IZU98_24235</name>
</gene>
<evidence type="ECO:0000313" key="1">
    <source>
        <dbReference type="EMBL" id="QPH51991.1"/>
    </source>
</evidence>
<dbReference type="RefSeq" id="WP_191087956.1">
    <property type="nucleotide sequence ID" value="NZ_CP064945.1"/>
</dbReference>